<proteinExistence type="predicted"/>
<dbReference type="SUPFAM" id="SSF51735">
    <property type="entry name" value="NAD(P)-binding Rossmann-fold domains"/>
    <property type="match status" value="1"/>
</dbReference>
<protein>
    <recommendedName>
        <fullName evidence="3">Ornithine cyclodeaminase</fullName>
    </recommendedName>
</protein>
<organism evidence="1 2">
    <name type="scientific">Pseudomonas aeruginosa</name>
    <dbReference type="NCBI Taxonomy" id="287"/>
    <lineage>
        <taxon>Bacteria</taxon>
        <taxon>Pseudomonadati</taxon>
        <taxon>Pseudomonadota</taxon>
        <taxon>Gammaproteobacteria</taxon>
        <taxon>Pseudomonadales</taxon>
        <taxon>Pseudomonadaceae</taxon>
        <taxon>Pseudomonas</taxon>
    </lineage>
</organism>
<dbReference type="InterPro" id="IPR036291">
    <property type="entry name" value="NAD(P)-bd_dom_sf"/>
</dbReference>
<dbReference type="PANTHER" id="PTHR13812:SF19">
    <property type="entry name" value="KETIMINE REDUCTASE MU-CRYSTALLIN"/>
    <property type="match status" value="1"/>
</dbReference>
<dbReference type="InterPro" id="IPR003462">
    <property type="entry name" value="ODC_Mu_crystall"/>
</dbReference>
<dbReference type="AlphaFoldDB" id="A0A3M5DDD6"/>
<accession>A0A3M5DDD6</accession>
<gene>
    <name evidence="1" type="ORF">ALP65_01573</name>
</gene>
<reference evidence="1 2" key="1">
    <citation type="submission" date="2018-08" db="EMBL/GenBank/DDBJ databases">
        <title>Recombination of ecologically and evolutionarily significant loci maintains genetic cohesion in the Pseudomonas syringae species complex.</title>
        <authorList>
            <person name="Dillon M."/>
            <person name="Thakur S."/>
            <person name="Almeida R.N.D."/>
            <person name="Weir B.S."/>
            <person name="Guttman D.S."/>
        </authorList>
    </citation>
    <scope>NUCLEOTIDE SEQUENCE [LARGE SCALE GENOMIC DNA]</scope>
    <source>
        <strain evidence="1 2">ICMP 7846</strain>
    </source>
</reference>
<dbReference type="Pfam" id="PF02423">
    <property type="entry name" value="OCD_Mu_crystall"/>
    <property type="match status" value="1"/>
</dbReference>
<dbReference type="PANTHER" id="PTHR13812">
    <property type="entry name" value="KETIMINE REDUCTASE MU-CRYSTALLIN"/>
    <property type="match status" value="1"/>
</dbReference>
<sequence length="87" mass="9092">MRETDALAVARARVVVDTRAGALEEAGDLLQAIAEGAIGREAISTELRDLLSGAGRRGDPGEITLFKSVGYALEDLVAARRVVDNAA</sequence>
<evidence type="ECO:0000313" key="1">
    <source>
        <dbReference type="EMBL" id="RMS47438.1"/>
    </source>
</evidence>
<dbReference type="EMBL" id="RBSQ01001140">
    <property type="protein sequence ID" value="RMS47438.1"/>
    <property type="molecule type" value="Genomic_DNA"/>
</dbReference>
<evidence type="ECO:0000313" key="2">
    <source>
        <dbReference type="Proteomes" id="UP000270834"/>
    </source>
</evidence>
<dbReference type="Gene3D" id="3.40.50.720">
    <property type="entry name" value="NAD(P)-binding Rossmann-like Domain"/>
    <property type="match status" value="1"/>
</dbReference>
<dbReference type="GO" id="GO:0005737">
    <property type="term" value="C:cytoplasm"/>
    <property type="evidence" value="ECO:0007669"/>
    <property type="project" value="TreeGrafter"/>
</dbReference>
<comment type="caution">
    <text evidence="1">The sequence shown here is derived from an EMBL/GenBank/DDBJ whole genome shotgun (WGS) entry which is preliminary data.</text>
</comment>
<dbReference type="Proteomes" id="UP000270834">
    <property type="component" value="Unassembled WGS sequence"/>
</dbReference>
<evidence type="ECO:0008006" key="3">
    <source>
        <dbReference type="Google" id="ProtNLM"/>
    </source>
</evidence>
<name>A0A3M5DDD6_PSEAI</name>